<reference evidence="6" key="2">
    <citation type="journal article" date="2019" name="Mol. Plant Microbe Interact.">
        <title>Genome sequence resources for four phytopathogenic fungi from the Colletotrichum orbiculare species complex.</title>
        <authorList>
            <person name="Gan P."/>
            <person name="Tsushima A."/>
            <person name="Narusaka M."/>
            <person name="Narusaka Y."/>
            <person name="Takano Y."/>
            <person name="Kubo Y."/>
            <person name="Shirasu K."/>
        </authorList>
    </citation>
    <scope>GENOME REANNOTATION</scope>
    <source>
        <strain evidence="6">104-T / ATCC 96160 / CBS 514.97 / LARS 414 / MAFF 240422</strain>
    </source>
</reference>
<keyword evidence="2" id="KW-0808">Transferase</keyword>
<proteinExistence type="predicted"/>
<name>A0A484G1F3_COLOR</name>
<dbReference type="InterPro" id="IPR036390">
    <property type="entry name" value="WH_DNA-bd_sf"/>
</dbReference>
<keyword evidence="6" id="KW-1185">Reference proteome</keyword>
<dbReference type="InterPro" id="IPR016461">
    <property type="entry name" value="COMT-like"/>
</dbReference>
<feature type="domain" description="O-methyltransferase C-terminal" evidence="4">
    <location>
        <begin position="251"/>
        <end position="394"/>
    </location>
</feature>
<dbReference type="InterPro" id="IPR001077">
    <property type="entry name" value="COMT_C"/>
</dbReference>
<dbReference type="InterPro" id="IPR029063">
    <property type="entry name" value="SAM-dependent_MTases_sf"/>
</dbReference>
<gene>
    <name evidence="5" type="primary">mpaG-2</name>
    <name evidence="5" type="ORF">Cob_v003352</name>
</gene>
<sequence>MGSIPAQPRQIDISVALKACDLPAVNSHVGHINAVNDLVAAGDDAARLSMLASARSLVHALETPRETMIKHCWAQPAAFTALTYAVDSGLFSLMAQTEGPQKVADLARTLGHDPALLGRIMRHLGAMQYIVETGPDEYKPTNFSDALTITSMGAGYPCVAGACMEALAKFHEFAKKTNYREPHDILNCPLQYGYKTTLDCFSHFAANPPYDMQFAQHMGAYRQGRPSWMDDGFYPVKERLLDGLDGAKDSVLLVDVGGSLGHDIDEFRRKHATAKGRLIVQDLPGVINQIDKLDTRIERMGHDFFNEQPIKGARAYYMHSVLHDWPDAKCEEILARTTEAMKPGYSRLLVNENCIPDTGADWQNTAQDIMMLTLVSSKERTRVEWQTMLGKAGLTILKIYDVGNGVESLIEYHEDGLDTVSTWNYLRESQWLEATPA</sequence>
<protein>
    <submittedName>
        <fullName evidence="5">O-methyltransferase mpaG</fullName>
    </submittedName>
</protein>
<evidence type="ECO:0000256" key="3">
    <source>
        <dbReference type="ARBA" id="ARBA00022691"/>
    </source>
</evidence>
<dbReference type="AlphaFoldDB" id="A0A484G1F3"/>
<keyword evidence="1" id="KW-0489">Methyltransferase</keyword>
<comment type="caution">
    <text evidence="5">The sequence shown here is derived from an EMBL/GenBank/DDBJ whole genome shotgun (WGS) entry which is preliminary data.</text>
</comment>
<dbReference type="SUPFAM" id="SSF46785">
    <property type="entry name" value="Winged helix' DNA-binding domain"/>
    <property type="match status" value="1"/>
</dbReference>
<reference evidence="6" key="1">
    <citation type="journal article" date="2013" name="New Phytol.">
        <title>Comparative genomic and transcriptomic analyses reveal the hemibiotrophic stage shift of Colletotrichum fungi.</title>
        <authorList>
            <person name="Gan P."/>
            <person name="Ikeda K."/>
            <person name="Irieda H."/>
            <person name="Narusaka M."/>
            <person name="O'Connell R.J."/>
            <person name="Narusaka Y."/>
            <person name="Takano Y."/>
            <person name="Kubo Y."/>
            <person name="Shirasu K."/>
        </authorList>
    </citation>
    <scope>NUCLEOTIDE SEQUENCE [LARGE SCALE GENOMIC DNA]</scope>
    <source>
        <strain evidence="6">104-T / ATCC 96160 / CBS 514.97 / LARS 414 / MAFF 240422</strain>
    </source>
</reference>
<dbReference type="PANTHER" id="PTHR43712">
    <property type="entry name" value="PUTATIVE (AFU_ORTHOLOGUE AFUA_4G14580)-RELATED"/>
    <property type="match status" value="1"/>
</dbReference>
<evidence type="ECO:0000259" key="4">
    <source>
        <dbReference type="Pfam" id="PF00891"/>
    </source>
</evidence>
<organism evidence="5 6">
    <name type="scientific">Colletotrichum orbiculare (strain 104-T / ATCC 96160 / CBS 514.97 / LARS 414 / MAFF 240422)</name>
    <name type="common">Cucumber anthracnose fungus</name>
    <name type="synonym">Colletotrichum lagenarium</name>
    <dbReference type="NCBI Taxonomy" id="1213857"/>
    <lineage>
        <taxon>Eukaryota</taxon>
        <taxon>Fungi</taxon>
        <taxon>Dikarya</taxon>
        <taxon>Ascomycota</taxon>
        <taxon>Pezizomycotina</taxon>
        <taxon>Sordariomycetes</taxon>
        <taxon>Hypocreomycetidae</taxon>
        <taxon>Glomerellales</taxon>
        <taxon>Glomerellaceae</taxon>
        <taxon>Colletotrichum</taxon>
        <taxon>Colletotrichum orbiculare species complex</taxon>
    </lineage>
</organism>
<dbReference type="Gene3D" id="1.10.10.10">
    <property type="entry name" value="Winged helix-like DNA-binding domain superfamily/Winged helix DNA-binding domain"/>
    <property type="match status" value="1"/>
</dbReference>
<dbReference type="Pfam" id="PF00891">
    <property type="entry name" value="Methyltransf_2"/>
    <property type="match status" value="1"/>
</dbReference>
<evidence type="ECO:0000313" key="6">
    <source>
        <dbReference type="Proteomes" id="UP000014480"/>
    </source>
</evidence>
<evidence type="ECO:0000313" key="5">
    <source>
        <dbReference type="EMBL" id="TDZ23991.1"/>
    </source>
</evidence>
<keyword evidence="3" id="KW-0949">S-adenosyl-L-methionine</keyword>
<dbReference type="PROSITE" id="PS51683">
    <property type="entry name" value="SAM_OMT_II"/>
    <property type="match status" value="1"/>
</dbReference>
<accession>A0A484G1F3</accession>
<evidence type="ECO:0000256" key="1">
    <source>
        <dbReference type="ARBA" id="ARBA00022603"/>
    </source>
</evidence>
<dbReference type="InterPro" id="IPR036388">
    <property type="entry name" value="WH-like_DNA-bd_sf"/>
</dbReference>
<dbReference type="GO" id="GO:0032259">
    <property type="term" value="P:methylation"/>
    <property type="evidence" value="ECO:0007669"/>
    <property type="project" value="UniProtKB-KW"/>
</dbReference>
<evidence type="ECO:0000256" key="2">
    <source>
        <dbReference type="ARBA" id="ARBA00022679"/>
    </source>
</evidence>
<dbReference type="EMBL" id="AMCV02000005">
    <property type="protein sequence ID" value="TDZ23991.1"/>
    <property type="molecule type" value="Genomic_DNA"/>
</dbReference>
<dbReference type="OrthoDB" id="3340390at2759"/>
<dbReference type="Proteomes" id="UP000014480">
    <property type="component" value="Unassembled WGS sequence"/>
</dbReference>
<dbReference type="SUPFAM" id="SSF53335">
    <property type="entry name" value="S-adenosyl-L-methionine-dependent methyltransferases"/>
    <property type="match status" value="1"/>
</dbReference>
<dbReference type="GO" id="GO:0008171">
    <property type="term" value="F:O-methyltransferase activity"/>
    <property type="evidence" value="ECO:0007669"/>
    <property type="project" value="InterPro"/>
</dbReference>
<dbReference type="PANTHER" id="PTHR43712:SF17">
    <property type="entry name" value="O-METHYLTRANSFERASE"/>
    <property type="match status" value="1"/>
</dbReference>
<dbReference type="Gene3D" id="3.40.50.150">
    <property type="entry name" value="Vaccinia Virus protein VP39"/>
    <property type="match status" value="1"/>
</dbReference>